<evidence type="ECO:0000259" key="1">
    <source>
        <dbReference type="Pfam" id="PF06985"/>
    </source>
</evidence>
<name>A0ABR4CKV8_9HELO</name>
<dbReference type="PANTHER" id="PTHR24148">
    <property type="entry name" value="ANKYRIN REPEAT DOMAIN-CONTAINING PROTEIN 39 HOMOLOG-RELATED"/>
    <property type="match status" value="1"/>
</dbReference>
<gene>
    <name evidence="2" type="ORF">VTL71DRAFT_13403</name>
</gene>
<dbReference type="InterPro" id="IPR052895">
    <property type="entry name" value="HetReg/Transcr_Mod"/>
</dbReference>
<dbReference type="Proteomes" id="UP001595075">
    <property type="component" value="Unassembled WGS sequence"/>
</dbReference>
<proteinExistence type="predicted"/>
<evidence type="ECO:0000313" key="3">
    <source>
        <dbReference type="Proteomes" id="UP001595075"/>
    </source>
</evidence>
<keyword evidence="3" id="KW-1185">Reference proteome</keyword>
<dbReference type="EMBL" id="JAZHXI010000006">
    <property type="protein sequence ID" value="KAL2070377.1"/>
    <property type="molecule type" value="Genomic_DNA"/>
</dbReference>
<feature type="domain" description="Heterokaryon incompatibility" evidence="1">
    <location>
        <begin position="45"/>
        <end position="150"/>
    </location>
</feature>
<protein>
    <recommendedName>
        <fullName evidence="1">Heterokaryon incompatibility domain-containing protein</fullName>
    </recommendedName>
</protein>
<reference evidence="2 3" key="1">
    <citation type="journal article" date="2024" name="Commun. Biol.">
        <title>Comparative genomic analysis of thermophilic fungi reveals convergent evolutionary adaptations and gene losses.</title>
        <authorList>
            <person name="Steindorff A.S."/>
            <person name="Aguilar-Pontes M.V."/>
            <person name="Robinson A.J."/>
            <person name="Andreopoulos B."/>
            <person name="LaButti K."/>
            <person name="Kuo A."/>
            <person name="Mondo S."/>
            <person name="Riley R."/>
            <person name="Otillar R."/>
            <person name="Haridas S."/>
            <person name="Lipzen A."/>
            <person name="Grimwood J."/>
            <person name="Schmutz J."/>
            <person name="Clum A."/>
            <person name="Reid I.D."/>
            <person name="Moisan M.C."/>
            <person name="Butler G."/>
            <person name="Nguyen T.T.M."/>
            <person name="Dewar K."/>
            <person name="Conant G."/>
            <person name="Drula E."/>
            <person name="Henrissat B."/>
            <person name="Hansel C."/>
            <person name="Singer S."/>
            <person name="Hutchinson M.I."/>
            <person name="de Vries R.P."/>
            <person name="Natvig D.O."/>
            <person name="Powell A.J."/>
            <person name="Tsang A."/>
            <person name="Grigoriev I.V."/>
        </authorList>
    </citation>
    <scope>NUCLEOTIDE SEQUENCE [LARGE SCALE GENOMIC DNA]</scope>
    <source>
        <strain evidence="2 3">CBS 494.80</strain>
    </source>
</reference>
<organism evidence="2 3">
    <name type="scientific">Oculimacula yallundae</name>
    <dbReference type="NCBI Taxonomy" id="86028"/>
    <lineage>
        <taxon>Eukaryota</taxon>
        <taxon>Fungi</taxon>
        <taxon>Dikarya</taxon>
        <taxon>Ascomycota</taxon>
        <taxon>Pezizomycotina</taxon>
        <taxon>Leotiomycetes</taxon>
        <taxon>Helotiales</taxon>
        <taxon>Ploettnerulaceae</taxon>
        <taxon>Oculimacula</taxon>
    </lineage>
</organism>
<sequence length="186" mass="20908">MSFEYAPFTGSRQIRLLKASFDHAQTDVIQCDFLVADLDALPCEFIAISYLWGPPEKPEKVWCNGLSIDITLSAMSVLRMAASDPDIEYIWIDALCIDQSNILEKSVQIRLMRYVYPAAKRTIAWLGNSTATSDDAMNFIVTLHAALKEIELRNADTVTLSPLVDIEGCHWPSPRWDALSILLDNQ</sequence>
<dbReference type="PANTHER" id="PTHR24148:SF73">
    <property type="entry name" value="HET DOMAIN PROTEIN (AFU_ORTHOLOGUE AFUA_8G01020)"/>
    <property type="match status" value="1"/>
</dbReference>
<comment type="caution">
    <text evidence="2">The sequence shown here is derived from an EMBL/GenBank/DDBJ whole genome shotgun (WGS) entry which is preliminary data.</text>
</comment>
<accession>A0ABR4CKV8</accession>
<dbReference type="Pfam" id="PF06985">
    <property type="entry name" value="HET"/>
    <property type="match status" value="1"/>
</dbReference>
<evidence type="ECO:0000313" key="2">
    <source>
        <dbReference type="EMBL" id="KAL2070377.1"/>
    </source>
</evidence>
<dbReference type="InterPro" id="IPR010730">
    <property type="entry name" value="HET"/>
</dbReference>